<feature type="compositionally biased region" description="Basic residues" evidence="1">
    <location>
        <begin position="998"/>
        <end position="1009"/>
    </location>
</feature>
<comment type="caution">
    <text evidence="2">The sequence shown here is derived from an EMBL/GenBank/DDBJ whole genome shotgun (WGS) entry which is preliminary data.</text>
</comment>
<feature type="compositionally biased region" description="Low complexity" evidence="1">
    <location>
        <begin position="292"/>
        <end position="304"/>
    </location>
</feature>
<feature type="region of interest" description="Disordered" evidence="1">
    <location>
        <begin position="980"/>
        <end position="1023"/>
    </location>
</feature>
<feature type="region of interest" description="Disordered" evidence="1">
    <location>
        <begin position="1247"/>
        <end position="1281"/>
    </location>
</feature>
<feature type="region of interest" description="Disordered" evidence="1">
    <location>
        <begin position="1"/>
        <end position="21"/>
    </location>
</feature>
<dbReference type="EMBL" id="CAMPGE010000669">
    <property type="protein sequence ID" value="CAI2359421.1"/>
    <property type="molecule type" value="Genomic_DNA"/>
</dbReference>
<name>A0AAD1TZR6_EUPCR</name>
<organism evidence="2 3">
    <name type="scientific">Euplotes crassus</name>
    <dbReference type="NCBI Taxonomy" id="5936"/>
    <lineage>
        <taxon>Eukaryota</taxon>
        <taxon>Sar</taxon>
        <taxon>Alveolata</taxon>
        <taxon>Ciliophora</taxon>
        <taxon>Intramacronucleata</taxon>
        <taxon>Spirotrichea</taxon>
        <taxon>Hypotrichia</taxon>
        <taxon>Euplotida</taxon>
        <taxon>Euplotidae</taxon>
        <taxon>Moneuplotes</taxon>
    </lineage>
</organism>
<dbReference type="Proteomes" id="UP001295684">
    <property type="component" value="Unassembled WGS sequence"/>
</dbReference>
<reference evidence="2" key="1">
    <citation type="submission" date="2023-07" db="EMBL/GenBank/DDBJ databases">
        <authorList>
            <consortium name="AG Swart"/>
            <person name="Singh M."/>
            <person name="Singh A."/>
            <person name="Seah K."/>
            <person name="Emmerich C."/>
        </authorList>
    </citation>
    <scope>NUCLEOTIDE SEQUENCE</scope>
    <source>
        <strain evidence="2">DP1</strain>
    </source>
</reference>
<evidence type="ECO:0000256" key="1">
    <source>
        <dbReference type="SAM" id="MobiDB-lite"/>
    </source>
</evidence>
<evidence type="ECO:0000313" key="3">
    <source>
        <dbReference type="Proteomes" id="UP001295684"/>
    </source>
</evidence>
<feature type="compositionally biased region" description="Basic residues" evidence="1">
    <location>
        <begin position="1326"/>
        <end position="1352"/>
    </location>
</feature>
<keyword evidence="3" id="KW-1185">Reference proteome</keyword>
<feature type="region of interest" description="Disordered" evidence="1">
    <location>
        <begin position="1303"/>
        <end position="1398"/>
    </location>
</feature>
<evidence type="ECO:0000313" key="2">
    <source>
        <dbReference type="EMBL" id="CAI2359421.1"/>
    </source>
</evidence>
<accession>A0AAD1TZR6</accession>
<protein>
    <submittedName>
        <fullName evidence="2">Uncharacterized protein</fullName>
    </submittedName>
</protein>
<gene>
    <name evidence="2" type="ORF">ECRASSUSDP1_LOCUS712</name>
</gene>
<feature type="compositionally biased region" description="Polar residues" evidence="1">
    <location>
        <begin position="7"/>
        <end position="16"/>
    </location>
</feature>
<proteinExistence type="predicted"/>
<feature type="compositionally biased region" description="Basic residues" evidence="1">
    <location>
        <begin position="305"/>
        <end position="325"/>
    </location>
</feature>
<feature type="region of interest" description="Disordered" evidence="1">
    <location>
        <begin position="292"/>
        <end position="330"/>
    </location>
</feature>
<sequence>MLKEGPNLSSSSTTRSMARKRTLDSNCNFRDEAHFEVTNTQGEDTVFQTSARRKMTRKSKYKLIRNRKDCRRMIGKDNLPFFDIASRDERRQVMEKFKNFKTKRQEPPSLSTELNDYLNKIKPIEEKKSTEEVGFTIENEFWKGLGYKKIFTPSTSYVKYYRNNPNYSASRDFGIILYSDFRDVYCVTCTEKLKIDLYAEIPIPNDLKEICKRKYCKQKSAEGIPSASSANFDVDYENMNRFITDFCQNATSKNEIYRVADKYYSLKKAQNKDKDNPEEGKLDEFIPLDASSSSKSLESGVSKASRNKRKPKTQSRSRSKKRGSKRTQIEEIKGAEKNFKTLEVAFKKQFSTRTTLEEELNILEFTWKEKYTFQFYVICLQVIDFLDDPLCCRKPAPFFHEPCALSTEKKKRDRFCVFCPLTQYENKAQRNLRTPRKEFDTQKNFIKFLAQKRFLESKYNLAIKHLQRGMYELKKFKNEEGYVFQQIIHHNFKHRNVLDNSWLVLEEEEISDLKVNENMNSSLFEARNNLIDSFMAENGIKKRHRDYLVKVVNNYLKSERDFLHQKEEEANDPTQKGKESQLLVPQIGDGKVKYGLWEHYDIKKLSKKKFIELIDKIKIARLKNIVKNYTSVSKPGEMSRGRVRRTIKKSSSQMGSPQFDLQDSPRCKTIKECDDFLKQELVKSYLKSDEKSISAANCKFYYDDQAGMLKEILLHDNDYRAPGIVDYQKYYSANDRVTEIPFVFDDEVQIAPNISKRLKKKKNKANPLRSADRSFLEMKQNANEAGYQRTMLLPQFDFPKNLRSSKQSIEIVNQKNTHSTQALERLRTPRFMLNRKRTKHVKISHQERIKHIQKCYQRLISESLPSIQKKKTLDKEEMKLLLSSLYPLAENIFKRFELGAIPSKLSFSKFLELFDSVKFLALVNPKVTKPSKKIAPKKKLAKSASVVRRKYNKLKQPEKRPSNPMLLGAQGLTKKREIKGVRKKSRTNLTQPRETPKNRKMGFRWRKNPPKIDTPKKQQRTSSLCKQRYMRSRFPVKRQSVKARSSRREIDPKFHLQMLIGQEELQDLVNYSYQELKVSKPILRKPRNLRNIIYYHPVASSHLGLPRYQKFRTKSVLYKDELLYSSYLRAHHQELASRGVYYGDLSYTQLYHLLCVKITEALYDMIAVQVHKDQIQSALSVKEIQEIPEKDFQNLAAMLLRFENSTSQTKRYTKRDFVRTKNLQKVRKGNKKSAKSEEKMTVLYTDSEKNLSKSKTSSRGLKEIQVPTGPVPNFKDKDPSLQYLDPEQLQILGLMKEEQEAQKAKRIKKTRRILQAQSSEEEKSEKKQKKKSKSKKKKKSKSKSKSKKKDRPLKKENDKAPYLQNMTDNKPKEVDMDIDSSFNSKQDYAEPPTPRVIHRETSNVRNISHKMEDIDDYLDKLFSENY</sequence>